<gene>
    <name evidence="2" type="ORF">BN2475_50158</name>
</gene>
<protein>
    <submittedName>
        <fullName evidence="2">Uncharacterized protein</fullName>
    </submittedName>
</protein>
<reference evidence="2 3" key="1">
    <citation type="submission" date="2016-12" db="EMBL/GenBank/DDBJ databases">
        <authorList>
            <person name="Song W.-J."/>
            <person name="Kurnit D.M."/>
        </authorList>
    </citation>
    <scope>NUCLEOTIDE SEQUENCE [LARGE SCALE GENOMIC DNA]</scope>
    <source>
        <strain evidence="2 3">STM7296</strain>
    </source>
</reference>
<evidence type="ECO:0000256" key="1">
    <source>
        <dbReference type="SAM" id="MobiDB-lite"/>
    </source>
</evidence>
<dbReference type="STRING" id="1247936.BN2475_50158"/>
<name>A0A1N7RKP9_9BURK</name>
<feature type="region of interest" description="Disordered" evidence="1">
    <location>
        <begin position="15"/>
        <end position="38"/>
    </location>
</feature>
<proteinExistence type="predicted"/>
<dbReference type="Proteomes" id="UP000187012">
    <property type="component" value="Unassembled WGS sequence"/>
</dbReference>
<organism evidence="2 3">
    <name type="scientific">Paraburkholderia ribeironis</name>
    <dbReference type="NCBI Taxonomy" id="1247936"/>
    <lineage>
        <taxon>Bacteria</taxon>
        <taxon>Pseudomonadati</taxon>
        <taxon>Pseudomonadota</taxon>
        <taxon>Betaproteobacteria</taxon>
        <taxon>Burkholderiales</taxon>
        <taxon>Burkholderiaceae</taxon>
        <taxon>Paraburkholderia</taxon>
    </lineage>
</organism>
<keyword evidence="3" id="KW-1185">Reference proteome</keyword>
<evidence type="ECO:0000313" key="3">
    <source>
        <dbReference type="Proteomes" id="UP000187012"/>
    </source>
</evidence>
<dbReference type="AlphaFoldDB" id="A0A1N7RKP9"/>
<accession>A0A1N7RKP9</accession>
<evidence type="ECO:0000313" key="2">
    <source>
        <dbReference type="EMBL" id="SIT35672.1"/>
    </source>
</evidence>
<dbReference type="EMBL" id="CYGX02000005">
    <property type="protein sequence ID" value="SIT35672.1"/>
    <property type="molecule type" value="Genomic_DNA"/>
</dbReference>
<sequence>MSVLRKNAFIHAPAPATVRRERMRPRVSARESNAIRTRKRAARMALIKVHGECCDGAHRLPAGRTARKEEALDVLPVRQSNSSKVGYCRCPRHRPHL</sequence>